<dbReference type="PANTHER" id="PTHR10584">
    <property type="entry name" value="SUGAR KINASE"/>
    <property type="match status" value="1"/>
</dbReference>
<keyword evidence="1" id="KW-0808">Transferase</keyword>
<proteinExistence type="predicted"/>
<dbReference type="AlphaFoldDB" id="F5XDZ1"/>
<dbReference type="SUPFAM" id="SSF53613">
    <property type="entry name" value="Ribokinase-like"/>
    <property type="match status" value="1"/>
</dbReference>
<reference evidence="4 5" key="1">
    <citation type="submission" date="2011-05" db="EMBL/GenBank/DDBJ databases">
        <title>Whole genome sequence of Microlunatus phosphovorus NM-1.</title>
        <authorList>
            <person name="Hosoyama A."/>
            <person name="Sasaki K."/>
            <person name="Harada T."/>
            <person name="Igarashi R."/>
            <person name="Kawakoshi A."/>
            <person name="Sasagawa M."/>
            <person name="Fukada J."/>
            <person name="Nakamura S."/>
            <person name="Katano Y."/>
            <person name="Hanada S."/>
            <person name="Kamagata Y."/>
            <person name="Nakamura N."/>
            <person name="Yamazaki S."/>
            <person name="Fujita N."/>
        </authorList>
    </citation>
    <scope>NUCLEOTIDE SEQUENCE [LARGE SCALE GENOMIC DNA]</scope>
    <source>
        <strain evidence="5">ATCC 700054 / DSM 10555 / JCM 9379 / NBRC 101784 / NCIMB 13414 / VKM Ac-1990 / NM-1</strain>
    </source>
</reference>
<dbReference type="InterPro" id="IPR011611">
    <property type="entry name" value="PfkB_dom"/>
</dbReference>
<evidence type="ECO:0000256" key="1">
    <source>
        <dbReference type="ARBA" id="ARBA00022679"/>
    </source>
</evidence>
<dbReference type="GO" id="GO:0016301">
    <property type="term" value="F:kinase activity"/>
    <property type="evidence" value="ECO:0007669"/>
    <property type="project" value="UniProtKB-KW"/>
</dbReference>
<protein>
    <recommendedName>
        <fullName evidence="3">Carbohydrate kinase PfkB domain-containing protein</fullName>
    </recommendedName>
</protein>
<dbReference type="GO" id="GO:0005829">
    <property type="term" value="C:cytosol"/>
    <property type="evidence" value="ECO:0007669"/>
    <property type="project" value="TreeGrafter"/>
</dbReference>
<dbReference type="PROSITE" id="PS00584">
    <property type="entry name" value="PFKB_KINASES_2"/>
    <property type="match status" value="1"/>
</dbReference>
<dbReference type="STRING" id="1032480.MLP_21500"/>
<dbReference type="InterPro" id="IPR002173">
    <property type="entry name" value="Carboh/pur_kinase_PfkB_CS"/>
</dbReference>
<dbReference type="Gene3D" id="3.40.1190.20">
    <property type="match status" value="1"/>
</dbReference>
<dbReference type="eggNOG" id="COG0524">
    <property type="taxonomic scope" value="Bacteria"/>
</dbReference>
<keyword evidence="2" id="KW-0418">Kinase</keyword>
<evidence type="ECO:0000256" key="2">
    <source>
        <dbReference type="ARBA" id="ARBA00022777"/>
    </source>
</evidence>
<evidence type="ECO:0000313" key="4">
    <source>
        <dbReference type="EMBL" id="BAK35164.1"/>
    </source>
</evidence>
<dbReference type="EMBL" id="AP012204">
    <property type="protein sequence ID" value="BAK35164.1"/>
    <property type="molecule type" value="Genomic_DNA"/>
</dbReference>
<sequence>MPTFSVEVVSTLGAGDVFHGALVAALADDHPLPDAVCRANATAALSCRVLDGRGAIPTLSELNTFLASQPDPSAASSDLT</sequence>
<dbReference type="KEGG" id="mph:MLP_21500"/>
<feature type="domain" description="Carbohydrate kinase PfkB" evidence="3">
    <location>
        <begin position="2"/>
        <end position="57"/>
    </location>
</feature>
<organism evidence="4 5">
    <name type="scientific">Microlunatus phosphovorus (strain ATCC 700054 / DSM 10555 / JCM 9379 / NBRC 101784 / NCIMB 13414 / VKM Ac-1990 / NM-1)</name>
    <dbReference type="NCBI Taxonomy" id="1032480"/>
    <lineage>
        <taxon>Bacteria</taxon>
        <taxon>Bacillati</taxon>
        <taxon>Actinomycetota</taxon>
        <taxon>Actinomycetes</taxon>
        <taxon>Propionibacteriales</taxon>
        <taxon>Propionibacteriaceae</taxon>
        <taxon>Microlunatus</taxon>
    </lineage>
</organism>
<evidence type="ECO:0000313" key="5">
    <source>
        <dbReference type="Proteomes" id="UP000007947"/>
    </source>
</evidence>
<dbReference type="PANTHER" id="PTHR10584:SF157">
    <property type="entry name" value="SULFOFRUCTOSE KINASE"/>
    <property type="match status" value="1"/>
</dbReference>
<dbReference type="RefSeq" id="WP_013863036.1">
    <property type="nucleotide sequence ID" value="NC_015635.1"/>
</dbReference>
<evidence type="ECO:0000259" key="3">
    <source>
        <dbReference type="Pfam" id="PF00294"/>
    </source>
</evidence>
<dbReference type="Proteomes" id="UP000007947">
    <property type="component" value="Chromosome"/>
</dbReference>
<keyword evidence="5" id="KW-1185">Reference proteome</keyword>
<accession>F5XDZ1</accession>
<dbReference type="HOGENOM" id="CLU_2585754_0_0_11"/>
<gene>
    <name evidence="4" type="ordered locus">MLP_21500</name>
</gene>
<dbReference type="Pfam" id="PF00294">
    <property type="entry name" value="PfkB"/>
    <property type="match status" value="1"/>
</dbReference>
<name>F5XDZ1_MICPN</name>
<dbReference type="InterPro" id="IPR029056">
    <property type="entry name" value="Ribokinase-like"/>
</dbReference>